<keyword evidence="1" id="KW-1015">Disulfide bond</keyword>
<dbReference type="CDD" id="cd00190">
    <property type="entry name" value="Tryp_SPc"/>
    <property type="match status" value="1"/>
</dbReference>
<dbReference type="InterPro" id="IPR001254">
    <property type="entry name" value="Trypsin_dom"/>
</dbReference>
<dbReference type="PANTHER" id="PTHR24256">
    <property type="entry name" value="TRYPTASE-RELATED"/>
    <property type="match status" value="1"/>
</dbReference>
<proteinExistence type="inferred from homology"/>
<dbReference type="InterPro" id="IPR033116">
    <property type="entry name" value="TRYPSIN_SER"/>
</dbReference>
<comment type="similarity">
    <text evidence="2">Belongs to the peptidase S1 family. CLIP subfamily.</text>
</comment>
<evidence type="ECO:0000313" key="7">
    <source>
        <dbReference type="Proteomes" id="UP001627154"/>
    </source>
</evidence>
<reference evidence="6 7" key="1">
    <citation type="journal article" date="2024" name="bioRxiv">
        <title>A reference genome for Trichogramma kaykai: A tiny desert-dwelling parasitoid wasp with competing sex-ratio distorters.</title>
        <authorList>
            <person name="Culotta J."/>
            <person name="Lindsey A.R."/>
        </authorList>
    </citation>
    <scope>NUCLEOTIDE SEQUENCE [LARGE SCALE GENOMIC DNA]</scope>
    <source>
        <strain evidence="6 7">KSX58</strain>
    </source>
</reference>
<evidence type="ECO:0000259" key="5">
    <source>
        <dbReference type="PROSITE" id="PS50240"/>
    </source>
</evidence>
<dbReference type="Proteomes" id="UP001627154">
    <property type="component" value="Unassembled WGS sequence"/>
</dbReference>
<dbReference type="Pfam" id="PF00089">
    <property type="entry name" value="Trypsin"/>
    <property type="match status" value="1"/>
</dbReference>
<dbReference type="PROSITE" id="PS00134">
    <property type="entry name" value="TRYPSIN_HIS"/>
    <property type="match status" value="1"/>
</dbReference>
<dbReference type="AlphaFoldDB" id="A0ABD2X3K9"/>
<dbReference type="SMART" id="SM00020">
    <property type="entry name" value="Tryp_SPc"/>
    <property type="match status" value="1"/>
</dbReference>
<keyword evidence="3" id="KW-0645">Protease</keyword>
<evidence type="ECO:0000256" key="3">
    <source>
        <dbReference type="RuleBase" id="RU363034"/>
    </source>
</evidence>
<dbReference type="InterPro" id="IPR001314">
    <property type="entry name" value="Peptidase_S1A"/>
</dbReference>
<feature type="domain" description="Peptidase S1" evidence="5">
    <location>
        <begin position="30"/>
        <end position="279"/>
    </location>
</feature>
<feature type="signal peptide" evidence="4">
    <location>
        <begin position="1"/>
        <end position="24"/>
    </location>
</feature>
<dbReference type="GO" id="GO:0006508">
    <property type="term" value="P:proteolysis"/>
    <property type="evidence" value="ECO:0007669"/>
    <property type="project" value="UniProtKB-KW"/>
</dbReference>
<dbReference type="Gene3D" id="2.40.10.10">
    <property type="entry name" value="Trypsin-like serine proteases"/>
    <property type="match status" value="1"/>
</dbReference>
<keyword evidence="7" id="KW-1185">Reference proteome</keyword>
<evidence type="ECO:0000256" key="1">
    <source>
        <dbReference type="ARBA" id="ARBA00023157"/>
    </source>
</evidence>
<evidence type="ECO:0000256" key="4">
    <source>
        <dbReference type="SAM" id="SignalP"/>
    </source>
</evidence>
<protein>
    <recommendedName>
        <fullName evidence="5">Peptidase S1 domain-containing protein</fullName>
    </recommendedName>
</protein>
<dbReference type="SUPFAM" id="SSF50494">
    <property type="entry name" value="Trypsin-like serine proteases"/>
    <property type="match status" value="1"/>
</dbReference>
<keyword evidence="3" id="KW-0720">Serine protease</keyword>
<feature type="chain" id="PRO_5044874700" description="Peptidase S1 domain-containing protein" evidence="4">
    <location>
        <begin position="25"/>
        <end position="308"/>
    </location>
</feature>
<evidence type="ECO:0000313" key="6">
    <source>
        <dbReference type="EMBL" id="KAL3399329.1"/>
    </source>
</evidence>
<dbReference type="InterPro" id="IPR018114">
    <property type="entry name" value="TRYPSIN_HIS"/>
</dbReference>
<comment type="caution">
    <text evidence="6">The sequence shown here is derived from an EMBL/GenBank/DDBJ whole genome shotgun (WGS) entry which is preliminary data.</text>
</comment>
<keyword evidence="4" id="KW-0732">Signal</keyword>
<dbReference type="EMBL" id="JBJJXI010000056">
    <property type="protein sequence ID" value="KAL3399329.1"/>
    <property type="molecule type" value="Genomic_DNA"/>
</dbReference>
<dbReference type="InterPro" id="IPR043504">
    <property type="entry name" value="Peptidase_S1_PA_chymotrypsin"/>
</dbReference>
<organism evidence="6 7">
    <name type="scientific">Trichogramma kaykai</name>
    <dbReference type="NCBI Taxonomy" id="54128"/>
    <lineage>
        <taxon>Eukaryota</taxon>
        <taxon>Metazoa</taxon>
        <taxon>Ecdysozoa</taxon>
        <taxon>Arthropoda</taxon>
        <taxon>Hexapoda</taxon>
        <taxon>Insecta</taxon>
        <taxon>Pterygota</taxon>
        <taxon>Neoptera</taxon>
        <taxon>Endopterygota</taxon>
        <taxon>Hymenoptera</taxon>
        <taxon>Apocrita</taxon>
        <taxon>Proctotrupomorpha</taxon>
        <taxon>Chalcidoidea</taxon>
        <taxon>Trichogrammatidae</taxon>
        <taxon>Trichogramma</taxon>
    </lineage>
</organism>
<keyword evidence="3" id="KW-0378">Hydrolase</keyword>
<dbReference type="PROSITE" id="PS00135">
    <property type="entry name" value="TRYPSIN_SER"/>
    <property type="match status" value="1"/>
</dbReference>
<dbReference type="GO" id="GO:0008236">
    <property type="term" value="F:serine-type peptidase activity"/>
    <property type="evidence" value="ECO:0007669"/>
    <property type="project" value="UniProtKB-KW"/>
</dbReference>
<dbReference type="InterPro" id="IPR009003">
    <property type="entry name" value="Peptidase_S1_PA"/>
</dbReference>
<dbReference type="FunFam" id="2.40.10.10:FF:000068">
    <property type="entry name" value="transmembrane protease serine 2"/>
    <property type="match status" value="1"/>
</dbReference>
<dbReference type="PRINTS" id="PR00722">
    <property type="entry name" value="CHYMOTRYPSIN"/>
</dbReference>
<dbReference type="InterPro" id="IPR051487">
    <property type="entry name" value="Ser/Thr_Proteases_Immune/Dev"/>
</dbReference>
<dbReference type="PROSITE" id="PS50240">
    <property type="entry name" value="TRYPSIN_DOM"/>
    <property type="match status" value="1"/>
</dbReference>
<name>A0ABD2X3K9_9HYME</name>
<evidence type="ECO:0000256" key="2">
    <source>
        <dbReference type="ARBA" id="ARBA00024195"/>
    </source>
</evidence>
<accession>A0ABD2X3K9</accession>
<sequence>MSKTSLSSSLFGLLLIIAVSNVSAKIKQRIIGGLRANYGDLKYQVSLQFLTTSGCTHHFCGGSILDEYHIITAAHCITEKNTHRLNNIPLTVVAGTSQLHKKRSHPALYHAVDEVFIPTAWLQYPQKNLENDIAVLKLKDPLPLGSNPKISAIELPQPNDYLPPNSVPVKISGFGSYYQTLVNGEYKSSPTSPILQWVWGWINQIDQNFVCESTQVCVQNGNGQNLGGSCYGDSGGPLVDPRTNILVGVVSGSYYTQCGRPTVYTRVSSFLDFIQNVRSYNLYNMVNKKLTYQYNLFQYRHCAENEPL</sequence>
<gene>
    <name evidence="6" type="ORF">TKK_007195</name>
</gene>